<dbReference type="SMART" id="SM00418">
    <property type="entry name" value="HTH_ARSR"/>
    <property type="match status" value="1"/>
</dbReference>
<dbReference type="RefSeq" id="WP_192279435.1">
    <property type="nucleotide sequence ID" value="NZ_JACZDF010000003.1"/>
</dbReference>
<dbReference type="InterPro" id="IPR036388">
    <property type="entry name" value="WH-like_DNA-bd_sf"/>
</dbReference>
<evidence type="ECO:0000259" key="1">
    <source>
        <dbReference type="SMART" id="SM00418"/>
    </source>
</evidence>
<dbReference type="InterPro" id="IPR036390">
    <property type="entry name" value="WH_DNA-bd_sf"/>
</dbReference>
<dbReference type="EMBL" id="JACZDF010000003">
    <property type="protein sequence ID" value="MBD9699418.1"/>
    <property type="molecule type" value="Genomic_DNA"/>
</dbReference>
<organism evidence="2 3">
    <name type="scientific">Flavimobilis rhizosphaerae</name>
    <dbReference type="NCBI Taxonomy" id="2775421"/>
    <lineage>
        <taxon>Bacteria</taxon>
        <taxon>Bacillati</taxon>
        <taxon>Actinomycetota</taxon>
        <taxon>Actinomycetes</taxon>
        <taxon>Micrococcales</taxon>
        <taxon>Jonesiaceae</taxon>
        <taxon>Flavimobilis</taxon>
    </lineage>
</organism>
<accession>A0ABR9DR03</accession>
<gene>
    <name evidence="2" type="ORF">IGS67_07935</name>
</gene>
<dbReference type="InterPro" id="IPR011991">
    <property type="entry name" value="ArsR-like_HTH"/>
</dbReference>
<name>A0ABR9DR03_9MICO</name>
<feature type="domain" description="HTH arsR-type" evidence="1">
    <location>
        <begin position="7"/>
        <end position="103"/>
    </location>
</feature>
<dbReference type="SUPFAM" id="SSF46785">
    <property type="entry name" value="Winged helix' DNA-binding domain"/>
    <property type="match status" value="1"/>
</dbReference>
<proteinExistence type="predicted"/>
<keyword evidence="3" id="KW-1185">Reference proteome</keyword>
<comment type="caution">
    <text evidence="2">The sequence shown here is derived from an EMBL/GenBank/DDBJ whole genome shotgun (WGS) entry which is preliminary data.</text>
</comment>
<dbReference type="Proteomes" id="UP000642107">
    <property type="component" value="Unassembled WGS sequence"/>
</dbReference>
<dbReference type="CDD" id="cd00090">
    <property type="entry name" value="HTH_ARSR"/>
    <property type="match status" value="1"/>
</dbReference>
<protein>
    <submittedName>
        <fullName evidence="2">Helix-turn-helix domain-containing protein</fullName>
    </submittedName>
</protein>
<evidence type="ECO:0000313" key="2">
    <source>
        <dbReference type="EMBL" id="MBD9699418.1"/>
    </source>
</evidence>
<reference evidence="2 3" key="1">
    <citation type="submission" date="2020-09" db="EMBL/GenBank/DDBJ databases">
        <title>Flavimobilis rhizosphaerae sp. nov., isolated from rhizosphere soil of Spartina alterniflora.</title>
        <authorList>
            <person name="Hanqin C."/>
        </authorList>
    </citation>
    <scope>NUCLEOTIDE SEQUENCE [LARGE SCALE GENOMIC DNA]</scope>
    <source>
        <strain evidence="2 3">GY 10621</strain>
    </source>
</reference>
<evidence type="ECO:0000313" key="3">
    <source>
        <dbReference type="Proteomes" id="UP000642107"/>
    </source>
</evidence>
<dbReference type="Pfam" id="PF12840">
    <property type="entry name" value="HTH_20"/>
    <property type="match status" value="1"/>
</dbReference>
<sequence length="214" mass="23666">MTTSRSAVARALAAESRVELLHRLQADGPQHIDALVAQTGLHANTVREHLAVLVDVGLVRRAPEVRTVRGRPRMIYRVTTADDLVADPEAQQRLEADIAQARRAAALLADATQVDSATGRTPVPVESERDVLALEAHLDRIGFDPVYAPGDLTFHLFRCPFLELARARQDVVCRLHTELAQSVLEQAEGDHDVERLEPFVGEEHCTLSLRRRIG</sequence>
<dbReference type="Gene3D" id="1.10.10.10">
    <property type="entry name" value="Winged helix-like DNA-binding domain superfamily/Winged helix DNA-binding domain"/>
    <property type="match status" value="1"/>
</dbReference>
<dbReference type="InterPro" id="IPR001845">
    <property type="entry name" value="HTH_ArsR_DNA-bd_dom"/>
</dbReference>